<name>A0A9D4H1A0_DREPO</name>
<dbReference type="EMBL" id="JAIWYP010000005">
    <property type="protein sequence ID" value="KAH3825179.1"/>
    <property type="molecule type" value="Genomic_DNA"/>
</dbReference>
<proteinExistence type="predicted"/>
<reference evidence="1" key="1">
    <citation type="journal article" date="2019" name="bioRxiv">
        <title>The Genome of the Zebra Mussel, Dreissena polymorpha: A Resource for Invasive Species Research.</title>
        <authorList>
            <person name="McCartney M.A."/>
            <person name="Auch B."/>
            <person name="Kono T."/>
            <person name="Mallez S."/>
            <person name="Zhang Y."/>
            <person name="Obille A."/>
            <person name="Becker A."/>
            <person name="Abrahante J.E."/>
            <person name="Garbe J."/>
            <person name="Badalamenti J.P."/>
            <person name="Herman A."/>
            <person name="Mangelson H."/>
            <person name="Liachko I."/>
            <person name="Sullivan S."/>
            <person name="Sone E.D."/>
            <person name="Koren S."/>
            <person name="Silverstein K.A.T."/>
            <person name="Beckman K.B."/>
            <person name="Gohl D.M."/>
        </authorList>
    </citation>
    <scope>NUCLEOTIDE SEQUENCE</scope>
    <source>
        <strain evidence="1">Duluth1</strain>
        <tissue evidence="1">Whole animal</tissue>
    </source>
</reference>
<dbReference type="SUPFAM" id="SSF53822">
    <property type="entry name" value="Periplasmic binding protein-like I"/>
    <property type="match status" value="1"/>
</dbReference>
<dbReference type="Gene3D" id="3.40.50.2300">
    <property type="match status" value="1"/>
</dbReference>
<evidence type="ECO:0000313" key="1">
    <source>
        <dbReference type="EMBL" id="KAH3825179.1"/>
    </source>
</evidence>
<sequence length="69" mass="7496">MRHIGCVGNITKEIRLLGLLPITGKAWTGGSAVKLPVKLALEDIRANGSILPGYNITYDFIDSQVRCVQ</sequence>
<dbReference type="InterPro" id="IPR028082">
    <property type="entry name" value="Peripla_BP_I"/>
</dbReference>
<organism evidence="1 2">
    <name type="scientific">Dreissena polymorpha</name>
    <name type="common">Zebra mussel</name>
    <name type="synonym">Mytilus polymorpha</name>
    <dbReference type="NCBI Taxonomy" id="45954"/>
    <lineage>
        <taxon>Eukaryota</taxon>
        <taxon>Metazoa</taxon>
        <taxon>Spiralia</taxon>
        <taxon>Lophotrochozoa</taxon>
        <taxon>Mollusca</taxon>
        <taxon>Bivalvia</taxon>
        <taxon>Autobranchia</taxon>
        <taxon>Heteroconchia</taxon>
        <taxon>Euheterodonta</taxon>
        <taxon>Imparidentia</taxon>
        <taxon>Neoheterodontei</taxon>
        <taxon>Myida</taxon>
        <taxon>Dreissenoidea</taxon>
        <taxon>Dreissenidae</taxon>
        <taxon>Dreissena</taxon>
    </lineage>
</organism>
<protein>
    <submittedName>
        <fullName evidence="1">Uncharacterized protein</fullName>
    </submittedName>
</protein>
<evidence type="ECO:0000313" key="2">
    <source>
        <dbReference type="Proteomes" id="UP000828390"/>
    </source>
</evidence>
<dbReference type="AlphaFoldDB" id="A0A9D4H1A0"/>
<comment type="caution">
    <text evidence="1">The sequence shown here is derived from an EMBL/GenBank/DDBJ whole genome shotgun (WGS) entry which is preliminary data.</text>
</comment>
<keyword evidence="2" id="KW-1185">Reference proteome</keyword>
<gene>
    <name evidence="1" type="ORF">DPMN_127052</name>
</gene>
<accession>A0A9D4H1A0</accession>
<dbReference type="Proteomes" id="UP000828390">
    <property type="component" value="Unassembled WGS sequence"/>
</dbReference>
<reference evidence="1" key="2">
    <citation type="submission" date="2020-11" db="EMBL/GenBank/DDBJ databases">
        <authorList>
            <person name="McCartney M.A."/>
            <person name="Auch B."/>
            <person name="Kono T."/>
            <person name="Mallez S."/>
            <person name="Becker A."/>
            <person name="Gohl D.M."/>
            <person name="Silverstein K.A.T."/>
            <person name="Koren S."/>
            <person name="Bechman K.B."/>
            <person name="Herman A."/>
            <person name="Abrahante J.E."/>
            <person name="Garbe J."/>
        </authorList>
    </citation>
    <scope>NUCLEOTIDE SEQUENCE</scope>
    <source>
        <strain evidence="1">Duluth1</strain>
        <tissue evidence="1">Whole animal</tissue>
    </source>
</reference>